<evidence type="ECO:0000313" key="2">
    <source>
        <dbReference type="EMBL" id="SEJ48342.1"/>
    </source>
</evidence>
<dbReference type="PANTHER" id="PTHR44809">
    <property type="match status" value="1"/>
</dbReference>
<dbReference type="Gene3D" id="3.40.50.2000">
    <property type="entry name" value="Glycogen Phosphorylase B"/>
    <property type="match status" value="1"/>
</dbReference>
<feature type="repeat" description="TPR" evidence="1">
    <location>
        <begin position="186"/>
        <end position="219"/>
    </location>
</feature>
<dbReference type="Gene3D" id="1.25.40.10">
    <property type="entry name" value="Tetratricopeptide repeat domain"/>
    <property type="match status" value="3"/>
</dbReference>
<keyword evidence="1" id="KW-0802">TPR repeat</keyword>
<comment type="caution">
    <text evidence="2">The sequence shown here is derived from an EMBL/GenBank/DDBJ whole genome shotgun (WGS) entry which is preliminary data.</text>
</comment>
<dbReference type="Proteomes" id="UP000183529">
    <property type="component" value="Unassembled WGS sequence"/>
</dbReference>
<dbReference type="InterPro" id="IPR052943">
    <property type="entry name" value="TMTC_O-mannosyl-trnsfr"/>
</dbReference>
<dbReference type="Pfam" id="PF01075">
    <property type="entry name" value="Glyco_transf_9"/>
    <property type="match status" value="1"/>
</dbReference>
<organism evidence="2 3">
    <name type="scientific">Paraburkholderia tropica</name>
    <dbReference type="NCBI Taxonomy" id="92647"/>
    <lineage>
        <taxon>Bacteria</taxon>
        <taxon>Pseudomonadati</taxon>
        <taxon>Pseudomonadota</taxon>
        <taxon>Betaproteobacteria</taxon>
        <taxon>Burkholderiales</taxon>
        <taxon>Burkholderiaceae</taxon>
        <taxon>Paraburkholderia</taxon>
    </lineage>
</organism>
<gene>
    <name evidence="2" type="ORF">SAMN05216550_105139</name>
</gene>
<protein>
    <submittedName>
        <fullName evidence="2">Tetratricopeptide (TPR) repeat</fullName>
    </submittedName>
</protein>
<feature type="repeat" description="TPR" evidence="1">
    <location>
        <begin position="322"/>
        <end position="355"/>
    </location>
</feature>
<sequence length="710" mass="77601">MTATRTPLRSHDAILRDATTLCAGQQFADALALLAPIVGETASANDAALAHALQLAATCASGAGEPERAKAFWVRCSEAAPDFAEGYRGLGATLAQLGQLAEAEAAYGRLTELRPDDIDAHHHRGLVLQRLGRYASAEASQRAALALEPGHVGARYHLGAVLHDQRRLDEAEAAYREALAADPQCAMASNSLGNLLCERGRFDEAEEAYRQALLAQPQFPEALNNLAALFKARGRLPEAELACRLALQMRPDFADALNNLGCVLTALKRLPEAENAFRQTLALRPDFADAHYNLGCVLHTTERVAEAESAYREALRLAPNRVEAANNLGCTLLALGRLHDALAAFHHALTLRADMAETHFNIGSIMKELGELDHAESAYRRALVLRPDYGDAMFRLATLLISVGRFEEGFLLYECRYGMPGFAPHATQSMLPCPRWQGEPLTGKTLLVWQEDGLGDMLQFGRYLHALKARGTARVAFACVAPLHRLFAEVEGVDVVLSHEAALARANEFDCWISPLSAPLRLGTTLDTIPPPLRIAQCPSRVEHWRARLADLGTGHRIGLVWKGNPKHHNDAHRSLPMLNALAPLWGLPGAKFVSLQKGAGEDEALSLPACFPILPLGADLDDFTDTAALISQLDLVICVDTSTAHLAASLGKPCWVLLPSYDVDWRWMHGRDDSPWYPETVRLFRRGREEPWPAVVERMRAACAQWLGV</sequence>
<dbReference type="PROSITE" id="PS50293">
    <property type="entry name" value="TPR_REGION"/>
    <property type="match status" value="1"/>
</dbReference>
<dbReference type="SMART" id="SM00028">
    <property type="entry name" value="TPR"/>
    <property type="match status" value="10"/>
</dbReference>
<dbReference type="EMBL" id="FNZM01000005">
    <property type="protein sequence ID" value="SEJ48342.1"/>
    <property type="molecule type" value="Genomic_DNA"/>
</dbReference>
<evidence type="ECO:0000256" key="1">
    <source>
        <dbReference type="PROSITE-ProRule" id="PRU00339"/>
    </source>
</evidence>
<dbReference type="GO" id="GO:0016757">
    <property type="term" value="F:glycosyltransferase activity"/>
    <property type="evidence" value="ECO:0007669"/>
    <property type="project" value="InterPro"/>
</dbReference>
<dbReference type="Pfam" id="PF13432">
    <property type="entry name" value="TPR_16"/>
    <property type="match status" value="4"/>
</dbReference>
<reference evidence="2 3" key="1">
    <citation type="submission" date="2016-10" db="EMBL/GenBank/DDBJ databases">
        <authorList>
            <person name="Varghese N."/>
            <person name="Submissions S."/>
        </authorList>
    </citation>
    <scope>NUCLEOTIDE SEQUENCE [LARGE SCALE GENOMIC DNA]</scope>
    <source>
        <strain evidence="2 3">LMG 22274</strain>
    </source>
</reference>
<proteinExistence type="predicted"/>
<feature type="repeat" description="TPR" evidence="1">
    <location>
        <begin position="356"/>
        <end position="389"/>
    </location>
</feature>
<feature type="repeat" description="TPR" evidence="1">
    <location>
        <begin position="288"/>
        <end position="321"/>
    </location>
</feature>
<name>A0AAQ1JTI3_9BURK</name>
<dbReference type="SUPFAM" id="SSF53756">
    <property type="entry name" value="UDP-Glycosyltransferase/glycogen phosphorylase"/>
    <property type="match status" value="1"/>
</dbReference>
<dbReference type="AlphaFoldDB" id="A0AAQ1JTI3"/>
<dbReference type="PANTHER" id="PTHR44809:SF1">
    <property type="entry name" value="PROTEIN O-MANNOSYL-TRANSFERASE TMTC1"/>
    <property type="match status" value="1"/>
</dbReference>
<feature type="repeat" description="TPR" evidence="1">
    <location>
        <begin position="152"/>
        <end position="185"/>
    </location>
</feature>
<feature type="repeat" description="TPR" evidence="1">
    <location>
        <begin position="254"/>
        <end position="287"/>
    </location>
</feature>
<dbReference type="RefSeq" id="WP_074982823.1">
    <property type="nucleotide sequence ID" value="NZ_CADFGN010000002.1"/>
</dbReference>
<dbReference type="InterPro" id="IPR002201">
    <property type="entry name" value="Glyco_trans_9"/>
</dbReference>
<dbReference type="InterPro" id="IPR019734">
    <property type="entry name" value="TPR_rpt"/>
</dbReference>
<dbReference type="PROSITE" id="PS50005">
    <property type="entry name" value="TPR"/>
    <property type="match status" value="7"/>
</dbReference>
<dbReference type="SUPFAM" id="SSF48452">
    <property type="entry name" value="TPR-like"/>
    <property type="match status" value="2"/>
</dbReference>
<dbReference type="InterPro" id="IPR011990">
    <property type="entry name" value="TPR-like_helical_dom_sf"/>
</dbReference>
<evidence type="ECO:0000313" key="3">
    <source>
        <dbReference type="Proteomes" id="UP000183529"/>
    </source>
</evidence>
<dbReference type="Pfam" id="PF13181">
    <property type="entry name" value="TPR_8"/>
    <property type="match status" value="1"/>
</dbReference>
<feature type="repeat" description="TPR" evidence="1">
    <location>
        <begin position="84"/>
        <end position="117"/>
    </location>
</feature>
<accession>A0AAQ1JTI3</accession>